<keyword evidence="2" id="KW-1185">Reference proteome</keyword>
<proteinExistence type="predicted"/>
<evidence type="ECO:0000313" key="2">
    <source>
        <dbReference type="Proteomes" id="UP000324222"/>
    </source>
</evidence>
<organism evidence="1 2">
    <name type="scientific">Portunus trituberculatus</name>
    <name type="common">Swimming crab</name>
    <name type="synonym">Neptunus trituberculatus</name>
    <dbReference type="NCBI Taxonomy" id="210409"/>
    <lineage>
        <taxon>Eukaryota</taxon>
        <taxon>Metazoa</taxon>
        <taxon>Ecdysozoa</taxon>
        <taxon>Arthropoda</taxon>
        <taxon>Crustacea</taxon>
        <taxon>Multicrustacea</taxon>
        <taxon>Malacostraca</taxon>
        <taxon>Eumalacostraca</taxon>
        <taxon>Eucarida</taxon>
        <taxon>Decapoda</taxon>
        <taxon>Pleocyemata</taxon>
        <taxon>Brachyura</taxon>
        <taxon>Eubrachyura</taxon>
        <taxon>Portunoidea</taxon>
        <taxon>Portunidae</taxon>
        <taxon>Portuninae</taxon>
        <taxon>Portunus</taxon>
    </lineage>
</organism>
<accession>A0A5B7GR36</accession>
<reference evidence="1 2" key="1">
    <citation type="submission" date="2019-05" db="EMBL/GenBank/DDBJ databases">
        <title>Another draft genome of Portunus trituberculatus and its Hox gene families provides insights of decapod evolution.</title>
        <authorList>
            <person name="Jeong J.-H."/>
            <person name="Song I."/>
            <person name="Kim S."/>
            <person name="Choi T."/>
            <person name="Kim D."/>
            <person name="Ryu S."/>
            <person name="Kim W."/>
        </authorList>
    </citation>
    <scope>NUCLEOTIDE SEQUENCE [LARGE SCALE GENOMIC DNA]</scope>
    <source>
        <tissue evidence="1">Muscle</tissue>
    </source>
</reference>
<sequence>MHHLRDEQRSYATQTGKFLFNRVRERQGGWDVETGVEGEVVECLSQPRSAKLSHLNVKESEMDSFFFPLLLYERQQPI</sequence>
<name>A0A5B7GR36_PORTR</name>
<protein>
    <submittedName>
        <fullName evidence="1">Uncharacterized protein</fullName>
    </submittedName>
</protein>
<dbReference type="Proteomes" id="UP000324222">
    <property type="component" value="Unassembled WGS sequence"/>
</dbReference>
<evidence type="ECO:0000313" key="1">
    <source>
        <dbReference type="EMBL" id="MPC60086.1"/>
    </source>
</evidence>
<dbReference type="AlphaFoldDB" id="A0A5B7GR36"/>
<gene>
    <name evidence="1" type="ORF">E2C01_054123</name>
</gene>
<comment type="caution">
    <text evidence="1">The sequence shown here is derived from an EMBL/GenBank/DDBJ whole genome shotgun (WGS) entry which is preliminary data.</text>
</comment>
<dbReference type="EMBL" id="VSRR010017161">
    <property type="protein sequence ID" value="MPC60086.1"/>
    <property type="molecule type" value="Genomic_DNA"/>
</dbReference>